<evidence type="ECO:0000313" key="7">
    <source>
        <dbReference type="Proteomes" id="UP000636264"/>
    </source>
</evidence>
<reference evidence="6" key="1">
    <citation type="journal article" date="2014" name="Int. J. Syst. Evol. Microbiol.">
        <title>Complete genome sequence of Corynebacterium casei LMG S-19264T (=DSM 44701T), isolated from a smear-ripened cheese.</title>
        <authorList>
            <consortium name="US DOE Joint Genome Institute (JGI-PGF)"/>
            <person name="Walter F."/>
            <person name="Albersmeier A."/>
            <person name="Kalinowski J."/>
            <person name="Ruckert C."/>
        </authorList>
    </citation>
    <scope>NUCLEOTIDE SEQUENCE</scope>
    <source>
        <strain evidence="6">CGMCC 1.15320</strain>
    </source>
</reference>
<evidence type="ECO:0000313" key="6">
    <source>
        <dbReference type="EMBL" id="GGA71226.1"/>
    </source>
</evidence>
<dbReference type="RefSeq" id="WP_188721525.1">
    <property type="nucleotide sequence ID" value="NZ_BMIF01000007.1"/>
</dbReference>
<dbReference type="Proteomes" id="UP000636264">
    <property type="component" value="Unassembled WGS sequence"/>
</dbReference>
<proteinExistence type="inferred from homology"/>
<protein>
    <submittedName>
        <fullName evidence="6">MltA-interacting MipA family protein</fullName>
    </submittedName>
</protein>
<organism evidence="6 7">
    <name type="scientific">Nitratireductor aestuarii</name>
    <dbReference type="NCBI Taxonomy" id="1735103"/>
    <lineage>
        <taxon>Bacteria</taxon>
        <taxon>Pseudomonadati</taxon>
        <taxon>Pseudomonadota</taxon>
        <taxon>Alphaproteobacteria</taxon>
        <taxon>Hyphomicrobiales</taxon>
        <taxon>Phyllobacteriaceae</taxon>
        <taxon>Nitratireductor</taxon>
    </lineage>
</organism>
<dbReference type="Pfam" id="PF06629">
    <property type="entry name" value="MipA"/>
    <property type="match status" value="1"/>
</dbReference>
<comment type="subcellular location">
    <subcellularLocation>
        <location evidence="1">Cell outer membrane</location>
    </subcellularLocation>
</comment>
<dbReference type="EMBL" id="BMIF01000007">
    <property type="protein sequence ID" value="GGA71226.1"/>
    <property type="molecule type" value="Genomic_DNA"/>
</dbReference>
<dbReference type="PANTHER" id="PTHR38776:SF1">
    <property type="entry name" value="MLTA-INTERACTING PROTEIN-RELATED"/>
    <property type="match status" value="1"/>
</dbReference>
<accession>A0A916RUM4</accession>
<evidence type="ECO:0000256" key="5">
    <source>
        <dbReference type="ARBA" id="ARBA00023237"/>
    </source>
</evidence>
<comment type="similarity">
    <text evidence="2">Belongs to the MipA/OmpV family.</text>
</comment>
<keyword evidence="7" id="KW-1185">Reference proteome</keyword>
<dbReference type="PANTHER" id="PTHR38776">
    <property type="entry name" value="MLTA-INTERACTING PROTEIN-RELATED"/>
    <property type="match status" value="1"/>
</dbReference>
<gene>
    <name evidence="6" type="ORF">GCM10011385_26370</name>
</gene>
<keyword evidence="5" id="KW-0998">Cell outer membrane</keyword>
<dbReference type="AlphaFoldDB" id="A0A916RUM4"/>
<dbReference type="GO" id="GO:0009279">
    <property type="term" value="C:cell outer membrane"/>
    <property type="evidence" value="ECO:0007669"/>
    <property type="project" value="UniProtKB-SubCell"/>
</dbReference>
<dbReference type="InterPro" id="IPR010583">
    <property type="entry name" value="MipA"/>
</dbReference>
<evidence type="ECO:0000256" key="3">
    <source>
        <dbReference type="ARBA" id="ARBA00022729"/>
    </source>
</evidence>
<evidence type="ECO:0000256" key="1">
    <source>
        <dbReference type="ARBA" id="ARBA00004442"/>
    </source>
</evidence>
<evidence type="ECO:0000256" key="2">
    <source>
        <dbReference type="ARBA" id="ARBA00005722"/>
    </source>
</evidence>
<name>A0A916RUM4_9HYPH</name>
<evidence type="ECO:0000256" key="4">
    <source>
        <dbReference type="ARBA" id="ARBA00023136"/>
    </source>
</evidence>
<keyword evidence="4" id="KW-0472">Membrane</keyword>
<keyword evidence="3" id="KW-0732">Signal</keyword>
<reference evidence="6" key="2">
    <citation type="submission" date="2020-09" db="EMBL/GenBank/DDBJ databases">
        <authorList>
            <person name="Sun Q."/>
            <person name="Zhou Y."/>
        </authorList>
    </citation>
    <scope>NUCLEOTIDE SEQUENCE</scope>
    <source>
        <strain evidence="6">CGMCC 1.15320</strain>
    </source>
</reference>
<sequence>MLALASPSQAQSFYSGDWSLTIGAAGMLVPQYEGDDTYHFVAQPLISFGRQGTQQRFTSRNDNISIGLVDTGTFRIGPTGKLVFGRDGGDSEDLIGLNPVRFGVEIGGFAEVYPTDWMRVRGEVRRGIRAHDGMVADLALDAFTDIAPDVQVSAGPRLSWANDHYFDAYYGVSPEESIASGITPYNPGSGLKSIGIGGAIKWDVTDTIQTSVFAEYSRLSGPAADSTLVRERGSKNQFLFGLSATYRFDFSL</sequence>
<comment type="caution">
    <text evidence="6">The sequence shown here is derived from an EMBL/GenBank/DDBJ whole genome shotgun (WGS) entry which is preliminary data.</text>
</comment>